<proteinExistence type="inferred from homology"/>
<feature type="transmembrane region" description="Helical" evidence="6">
    <location>
        <begin position="224"/>
        <end position="244"/>
    </location>
</feature>
<accession>A0A1G6A2G7</accession>
<dbReference type="STRING" id="665467.SAMN02982931_00088"/>
<comment type="similarity">
    <text evidence="2">Belongs to the EamA transporter family.</text>
</comment>
<dbReference type="RefSeq" id="WP_090874251.1">
    <property type="nucleotide sequence ID" value="NZ_FMXQ01000001.1"/>
</dbReference>
<comment type="subcellular location">
    <subcellularLocation>
        <location evidence="1">Membrane</location>
        <topology evidence="1">Multi-pass membrane protein</topology>
    </subcellularLocation>
</comment>
<feature type="transmembrane region" description="Helical" evidence="6">
    <location>
        <begin position="194"/>
        <end position="212"/>
    </location>
</feature>
<dbReference type="PANTHER" id="PTHR32322:SF2">
    <property type="entry name" value="EAMA DOMAIN-CONTAINING PROTEIN"/>
    <property type="match status" value="1"/>
</dbReference>
<reference evidence="8 9" key="1">
    <citation type="submission" date="2016-10" db="EMBL/GenBank/DDBJ databases">
        <authorList>
            <person name="de Groot N.N."/>
        </authorList>
    </citation>
    <scope>NUCLEOTIDE SEQUENCE [LARGE SCALE GENOMIC DNA]</scope>
    <source>
        <strain evidence="8 9">ATCC 35022</strain>
    </source>
</reference>
<evidence type="ECO:0000256" key="3">
    <source>
        <dbReference type="ARBA" id="ARBA00022692"/>
    </source>
</evidence>
<feature type="transmembrane region" description="Helical" evidence="6">
    <location>
        <begin position="164"/>
        <end position="182"/>
    </location>
</feature>
<evidence type="ECO:0000313" key="8">
    <source>
        <dbReference type="EMBL" id="SDB02607.1"/>
    </source>
</evidence>
<evidence type="ECO:0000256" key="4">
    <source>
        <dbReference type="ARBA" id="ARBA00022989"/>
    </source>
</evidence>
<keyword evidence="9" id="KW-1185">Reference proteome</keyword>
<feature type="transmembrane region" description="Helical" evidence="6">
    <location>
        <begin position="256"/>
        <end position="276"/>
    </location>
</feature>
<feature type="domain" description="EamA" evidence="7">
    <location>
        <begin position="165"/>
        <end position="298"/>
    </location>
</feature>
<sequence length="308" mass="31498">MTDRTAPAAENAPPSGSRMILGGLLALVTVAIWAIWIVGTRQAMTHDLPLAWIGLLRFGVPAIVLTPFWWRAGLLPAGVDRGLLALMVLGSGAPFFAATAFGMNFANAAQAGVLLPGTMPLFVAVLSAVVLGERFTASRLVGFALVVIAMLLIGGPALMAGQGAGLLLIPFGAFLWAVYTLAFRRSGLTPATAAGIIAVWSTFCLLPFAIVSSPAPLIHAEPLILGWQLLSQAVLSGILALVSYGASVRLLGSSRAAIFSALAPALAALIAIPVLGEIPSGLTVAGIVLVVIGVALASGAARLGRRRS</sequence>
<dbReference type="InterPro" id="IPR037185">
    <property type="entry name" value="EmrE-like"/>
</dbReference>
<keyword evidence="3 6" id="KW-0812">Transmembrane</keyword>
<dbReference type="EMBL" id="FMXQ01000001">
    <property type="protein sequence ID" value="SDB02607.1"/>
    <property type="molecule type" value="Genomic_DNA"/>
</dbReference>
<evidence type="ECO:0000256" key="5">
    <source>
        <dbReference type="ARBA" id="ARBA00023136"/>
    </source>
</evidence>
<dbReference type="GO" id="GO:0016020">
    <property type="term" value="C:membrane"/>
    <property type="evidence" value="ECO:0007669"/>
    <property type="project" value="UniProtKB-SubCell"/>
</dbReference>
<keyword evidence="4 6" id="KW-1133">Transmembrane helix</keyword>
<dbReference type="AlphaFoldDB" id="A0A1G6A2G7"/>
<gene>
    <name evidence="8" type="ORF">SAMN02982931_00088</name>
</gene>
<evidence type="ECO:0000259" key="7">
    <source>
        <dbReference type="Pfam" id="PF00892"/>
    </source>
</evidence>
<dbReference type="Proteomes" id="UP000199071">
    <property type="component" value="Unassembled WGS sequence"/>
</dbReference>
<dbReference type="InterPro" id="IPR050638">
    <property type="entry name" value="AA-Vitamin_Transporters"/>
</dbReference>
<name>A0A1G6A2G7_9HYPH</name>
<evidence type="ECO:0000256" key="1">
    <source>
        <dbReference type="ARBA" id="ARBA00004141"/>
    </source>
</evidence>
<feature type="transmembrane region" description="Helical" evidence="6">
    <location>
        <begin position="140"/>
        <end position="158"/>
    </location>
</feature>
<feature type="transmembrane region" description="Helical" evidence="6">
    <location>
        <begin position="82"/>
        <end position="103"/>
    </location>
</feature>
<feature type="transmembrane region" description="Helical" evidence="6">
    <location>
        <begin position="20"/>
        <end position="38"/>
    </location>
</feature>
<feature type="domain" description="EamA" evidence="7">
    <location>
        <begin position="21"/>
        <end position="153"/>
    </location>
</feature>
<dbReference type="SUPFAM" id="SSF103481">
    <property type="entry name" value="Multidrug resistance efflux transporter EmrE"/>
    <property type="match status" value="2"/>
</dbReference>
<keyword evidence="5 6" id="KW-0472">Membrane</keyword>
<dbReference type="Pfam" id="PF00892">
    <property type="entry name" value="EamA"/>
    <property type="match status" value="2"/>
</dbReference>
<evidence type="ECO:0000256" key="2">
    <source>
        <dbReference type="ARBA" id="ARBA00007362"/>
    </source>
</evidence>
<protein>
    <submittedName>
        <fullName evidence="8">EamA-like transporter family protein</fullName>
    </submittedName>
</protein>
<dbReference type="OrthoDB" id="7743310at2"/>
<evidence type="ECO:0000313" key="9">
    <source>
        <dbReference type="Proteomes" id="UP000199071"/>
    </source>
</evidence>
<dbReference type="PANTHER" id="PTHR32322">
    <property type="entry name" value="INNER MEMBRANE TRANSPORTER"/>
    <property type="match status" value="1"/>
</dbReference>
<evidence type="ECO:0000256" key="6">
    <source>
        <dbReference type="SAM" id="Phobius"/>
    </source>
</evidence>
<feature type="transmembrane region" description="Helical" evidence="6">
    <location>
        <begin position="282"/>
        <end position="303"/>
    </location>
</feature>
<dbReference type="InterPro" id="IPR000620">
    <property type="entry name" value="EamA_dom"/>
</dbReference>
<feature type="transmembrane region" description="Helical" evidence="6">
    <location>
        <begin position="109"/>
        <end position="131"/>
    </location>
</feature>
<feature type="transmembrane region" description="Helical" evidence="6">
    <location>
        <begin position="50"/>
        <end position="70"/>
    </location>
</feature>
<organism evidence="8 9">
    <name type="scientific">Bauldia litoralis</name>
    <dbReference type="NCBI Taxonomy" id="665467"/>
    <lineage>
        <taxon>Bacteria</taxon>
        <taxon>Pseudomonadati</taxon>
        <taxon>Pseudomonadota</taxon>
        <taxon>Alphaproteobacteria</taxon>
        <taxon>Hyphomicrobiales</taxon>
        <taxon>Kaistiaceae</taxon>
        <taxon>Bauldia</taxon>
    </lineage>
</organism>